<dbReference type="KEGG" id="kme:H0A61_00981"/>
<feature type="transmembrane region" description="Helical" evidence="1">
    <location>
        <begin position="99"/>
        <end position="120"/>
    </location>
</feature>
<keyword evidence="3" id="KW-1185">Reference proteome</keyword>
<feature type="transmembrane region" description="Helical" evidence="1">
    <location>
        <begin position="37"/>
        <end position="62"/>
    </location>
</feature>
<name>A0A8A0RK95_9FIRM</name>
<evidence type="ECO:0008006" key="4">
    <source>
        <dbReference type="Google" id="ProtNLM"/>
    </source>
</evidence>
<dbReference type="InterPro" id="IPR024529">
    <property type="entry name" value="ECF_trnsprt_substrate-spec"/>
</dbReference>
<proteinExistence type="predicted"/>
<feature type="transmembrane region" description="Helical" evidence="1">
    <location>
        <begin position="74"/>
        <end position="92"/>
    </location>
</feature>
<dbReference type="Proteomes" id="UP000662904">
    <property type="component" value="Chromosome"/>
</dbReference>
<keyword evidence="1" id="KW-1133">Transmembrane helix</keyword>
<gene>
    <name evidence="2" type="ORF">H0A61_00981</name>
</gene>
<feature type="transmembrane region" description="Helical" evidence="1">
    <location>
        <begin position="132"/>
        <end position="152"/>
    </location>
</feature>
<evidence type="ECO:0000256" key="1">
    <source>
        <dbReference type="SAM" id="Phobius"/>
    </source>
</evidence>
<keyword evidence="1" id="KW-0812">Transmembrane</keyword>
<evidence type="ECO:0000313" key="3">
    <source>
        <dbReference type="Proteomes" id="UP000662904"/>
    </source>
</evidence>
<accession>A0A8A0RK95</accession>
<dbReference type="AlphaFoldDB" id="A0A8A0RK95"/>
<dbReference type="Pfam" id="PF12822">
    <property type="entry name" value="ECF_trnsprt"/>
    <property type="match status" value="1"/>
</dbReference>
<sequence>MMNVKFVTRTAILLALTLAFQMLKLPQPFTGPAVNTMLFVSTAVVGIGGGITIGALTPWIAFINGILNPVLAPAIPFIMIGNGVLVTLFGLLKRTNIYLAIVAAALFKYIVLSTAVRFVINVPPPVAKALQIPQLYTALTGGVIALIVIKVLEKPLGIKETKEK</sequence>
<protein>
    <recommendedName>
        <fullName evidence="4">ECF transporter S component</fullName>
    </recommendedName>
</protein>
<organism evidence="2 3">
    <name type="scientific">Koleobacter methoxysyntrophicus</name>
    <dbReference type="NCBI Taxonomy" id="2751313"/>
    <lineage>
        <taxon>Bacteria</taxon>
        <taxon>Bacillati</taxon>
        <taxon>Bacillota</taxon>
        <taxon>Clostridia</taxon>
        <taxon>Koleobacterales</taxon>
        <taxon>Koleobacteraceae</taxon>
        <taxon>Koleobacter</taxon>
    </lineage>
</organism>
<reference evidence="2" key="1">
    <citation type="submission" date="2020-07" db="EMBL/GenBank/DDBJ databases">
        <title>Koleobacter methoxysyntrophicus gen. nov., sp. nov., a novel anaerobic bacterium isolated from deep subsurface oil field and proposal of Koleobacterales ord. nov. in the phylum Firmicutes.</title>
        <authorList>
            <person name="Sakamoto S."/>
            <person name="Tamaki H."/>
        </authorList>
    </citation>
    <scope>NUCLEOTIDE SEQUENCE</scope>
    <source>
        <strain evidence="2">NRmbB1</strain>
    </source>
</reference>
<dbReference type="EMBL" id="CP059066">
    <property type="protein sequence ID" value="QSQ08643.1"/>
    <property type="molecule type" value="Genomic_DNA"/>
</dbReference>
<evidence type="ECO:0000313" key="2">
    <source>
        <dbReference type="EMBL" id="QSQ08643.1"/>
    </source>
</evidence>
<keyword evidence="1" id="KW-0472">Membrane</keyword>